<comment type="similarity">
    <text evidence="1">Belongs to the UPF0213 family.</text>
</comment>
<accession>A0A2H0ULL3</accession>
<protein>
    <recommendedName>
        <fullName evidence="2">GIY-YIG domain-containing protein</fullName>
    </recommendedName>
</protein>
<dbReference type="PROSITE" id="PS50164">
    <property type="entry name" value="GIY_YIG"/>
    <property type="match status" value="1"/>
</dbReference>
<dbReference type="SUPFAM" id="SSF82771">
    <property type="entry name" value="GIY-YIG endonuclease"/>
    <property type="match status" value="1"/>
</dbReference>
<name>A0A2H0ULL3_9BACT</name>
<dbReference type="PANTHER" id="PTHR34477:SF1">
    <property type="entry name" value="UPF0213 PROTEIN YHBQ"/>
    <property type="match status" value="1"/>
</dbReference>
<dbReference type="Gene3D" id="3.40.1440.10">
    <property type="entry name" value="GIY-YIG endonuclease"/>
    <property type="match status" value="1"/>
</dbReference>
<evidence type="ECO:0000259" key="2">
    <source>
        <dbReference type="PROSITE" id="PS50164"/>
    </source>
</evidence>
<dbReference type="InterPro" id="IPR000305">
    <property type="entry name" value="GIY-YIG_endonuc"/>
</dbReference>
<proteinExistence type="inferred from homology"/>
<dbReference type="EMBL" id="PFBD01000011">
    <property type="protein sequence ID" value="PIR87281.1"/>
    <property type="molecule type" value="Genomic_DNA"/>
</dbReference>
<evidence type="ECO:0000313" key="3">
    <source>
        <dbReference type="EMBL" id="PIR87281.1"/>
    </source>
</evidence>
<dbReference type="AlphaFoldDB" id="A0A2H0ULL3"/>
<organism evidence="3 4">
    <name type="scientific">Candidatus Harrisonbacteria bacterium CG10_big_fil_rev_8_21_14_0_10_49_15</name>
    <dbReference type="NCBI Taxonomy" id="1974587"/>
    <lineage>
        <taxon>Bacteria</taxon>
        <taxon>Candidatus Harrisoniibacteriota</taxon>
    </lineage>
</organism>
<dbReference type="CDD" id="cd10456">
    <property type="entry name" value="GIY-YIG_UPF0213"/>
    <property type="match status" value="1"/>
</dbReference>
<sequence>MFCVYILECADSSLYVGSTNNLQKRLKQHNESKQGAHYTKIRRPVVLRYQEECSSFATSRRREAELKKLPRDKKLKLIAACPLPYFVEE</sequence>
<dbReference type="SMART" id="SM00465">
    <property type="entry name" value="GIYc"/>
    <property type="match status" value="1"/>
</dbReference>
<dbReference type="Proteomes" id="UP000229526">
    <property type="component" value="Unassembled WGS sequence"/>
</dbReference>
<evidence type="ECO:0000313" key="4">
    <source>
        <dbReference type="Proteomes" id="UP000229526"/>
    </source>
</evidence>
<gene>
    <name evidence="3" type="ORF">COU11_01280</name>
</gene>
<dbReference type="PANTHER" id="PTHR34477">
    <property type="entry name" value="UPF0213 PROTEIN YHBQ"/>
    <property type="match status" value="1"/>
</dbReference>
<evidence type="ECO:0000256" key="1">
    <source>
        <dbReference type="ARBA" id="ARBA00007435"/>
    </source>
</evidence>
<dbReference type="Pfam" id="PF01541">
    <property type="entry name" value="GIY-YIG"/>
    <property type="match status" value="1"/>
</dbReference>
<dbReference type="InterPro" id="IPR035901">
    <property type="entry name" value="GIY-YIG_endonuc_sf"/>
</dbReference>
<reference evidence="4" key="1">
    <citation type="submission" date="2017-09" db="EMBL/GenBank/DDBJ databases">
        <title>Depth-based differentiation of microbial function through sediment-hosted aquifers and enrichment of novel symbionts in the deep terrestrial subsurface.</title>
        <authorList>
            <person name="Probst A.J."/>
            <person name="Ladd B."/>
            <person name="Jarett J.K."/>
            <person name="Geller-Mcgrath D.E."/>
            <person name="Sieber C.M.K."/>
            <person name="Emerson J.B."/>
            <person name="Anantharaman K."/>
            <person name="Thomas B.C."/>
            <person name="Malmstrom R."/>
            <person name="Stieglmeier M."/>
            <person name="Klingl A."/>
            <person name="Woyke T."/>
            <person name="Ryan C.M."/>
            <person name="Banfield J.F."/>
        </authorList>
    </citation>
    <scope>NUCLEOTIDE SEQUENCE [LARGE SCALE GENOMIC DNA]</scope>
</reference>
<dbReference type="InterPro" id="IPR050190">
    <property type="entry name" value="UPF0213_domain"/>
</dbReference>
<feature type="domain" description="GIY-YIG" evidence="2">
    <location>
        <begin position="1"/>
        <end position="76"/>
    </location>
</feature>
<comment type="caution">
    <text evidence="3">The sequence shown here is derived from an EMBL/GenBank/DDBJ whole genome shotgun (WGS) entry which is preliminary data.</text>
</comment>